<organism evidence="7 8">
    <name type="scientific">Botryobasidium botryosum (strain FD-172 SS1)</name>
    <dbReference type="NCBI Taxonomy" id="930990"/>
    <lineage>
        <taxon>Eukaryota</taxon>
        <taxon>Fungi</taxon>
        <taxon>Dikarya</taxon>
        <taxon>Basidiomycota</taxon>
        <taxon>Agaricomycotina</taxon>
        <taxon>Agaricomycetes</taxon>
        <taxon>Cantharellales</taxon>
        <taxon>Botryobasidiaceae</taxon>
        <taxon>Botryobasidium</taxon>
    </lineage>
</organism>
<gene>
    <name evidence="7" type="ORF">BOTBODRAFT_161149</name>
</gene>
<keyword evidence="3" id="KW-0256">Endoplasmic reticulum</keyword>
<evidence type="ECO:0000256" key="1">
    <source>
        <dbReference type="ARBA" id="ARBA00004240"/>
    </source>
</evidence>
<keyword evidence="2" id="KW-0813">Transport</keyword>
<keyword evidence="4" id="KW-0653">Protein transport</keyword>
<dbReference type="GO" id="GO:0015031">
    <property type="term" value="P:protein transport"/>
    <property type="evidence" value="ECO:0007669"/>
    <property type="project" value="UniProtKB-KW"/>
</dbReference>
<evidence type="ECO:0000256" key="2">
    <source>
        <dbReference type="ARBA" id="ARBA00022448"/>
    </source>
</evidence>
<keyword evidence="8" id="KW-1185">Reference proteome</keyword>
<dbReference type="PANTHER" id="PTHR15922">
    <property type="entry name" value="NEUROBLASTOMA-AMPLIFIED SEQUENCE"/>
    <property type="match status" value="1"/>
</dbReference>
<dbReference type="Proteomes" id="UP000027195">
    <property type="component" value="Unassembled WGS sequence"/>
</dbReference>
<dbReference type="AlphaFoldDB" id="A0A067ME14"/>
<dbReference type="EMBL" id="KL198047">
    <property type="protein sequence ID" value="KDQ12935.1"/>
    <property type="molecule type" value="Genomic_DNA"/>
</dbReference>
<feature type="compositionally biased region" description="Basic residues" evidence="5">
    <location>
        <begin position="905"/>
        <end position="914"/>
    </location>
</feature>
<dbReference type="GO" id="GO:0006890">
    <property type="term" value="P:retrograde vesicle-mediated transport, Golgi to endoplasmic reticulum"/>
    <property type="evidence" value="ECO:0007669"/>
    <property type="project" value="InterPro"/>
</dbReference>
<dbReference type="STRING" id="930990.A0A067ME14"/>
<dbReference type="Pfam" id="PF08314">
    <property type="entry name" value="Sec39"/>
    <property type="match status" value="1"/>
</dbReference>
<dbReference type="InterPro" id="IPR013244">
    <property type="entry name" value="Sec39_domain"/>
</dbReference>
<evidence type="ECO:0000256" key="5">
    <source>
        <dbReference type="SAM" id="MobiDB-lite"/>
    </source>
</evidence>
<dbReference type="HOGENOM" id="CLU_004262_0_0_1"/>
<reference evidence="8" key="1">
    <citation type="journal article" date="2014" name="Proc. Natl. Acad. Sci. U.S.A.">
        <title>Extensive sampling of basidiomycete genomes demonstrates inadequacy of the white-rot/brown-rot paradigm for wood decay fungi.</title>
        <authorList>
            <person name="Riley R."/>
            <person name="Salamov A.A."/>
            <person name="Brown D.W."/>
            <person name="Nagy L.G."/>
            <person name="Floudas D."/>
            <person name="Held B.W."/>
            <person name="Levasseur A."/>
            <person name="Lombard V."/>
            <person name="Morin E."/>
            <person name="Otillar R."/>
            <person name="Lindquist E.A."/>
            <person name="Sun H."/>
            <person name="LaButti K.M."/>
            <person name="Schmutz J."/>
            <person name="Jabbour D."/>
            <person name="Luo H."/>
            <person name="Baker S.E."/>
            <person name="Pisabarro A.G."/>
            <person name="Walton J.D."/>
            <person name="Blanchette R.A."/>
            <person name="Henrissat B."/>
            <person name="Martin F."/>
            <person name="Cullen D."/>
            <person name="Hibbett D.S."/>
            <person name="Grigoriev I.V."/>
        </authorList>
    </citation>
    <scope>NUCLEOTIDE SEQUENCE [LARGE SCALE GENOMIC DNA]</scope>
    <source>
        <strain evidence="8">FD-172 SS1</strain>
    </source>
</reference>
<feature type="compositionally biased region" description="Acidic residues" evidence="5">
    <location>
        <begin position="145"/>
        <end position="157"/>
    </location>
</feature>
<comment type="subcellular location">
    <subcellularLocation>
        <location evidence="1">Endoplasmic reticulum</location>
    </subcellularLocation>
</comment>
<proteinExistence type="predicted"/>
<feature type="region of interest" description="Disordered" evidence="5">
    <location>
        <begin position="125"/>
        <end position="167"/>
    </location>
</feature>
<dbReference type="PANTHER" id="PTHR15922:SF2">
    <property type="entry name" value="NBAS SUBUNIT OF NRZ TETHERING COMPLEX"/>
    <property type="match status" value="1"/>
</dbReference>
<protein>
    <recommendedName>
        <fullName evidence="6">Sec39 domain-containing protein</fullName>
    </recommendedName>
</protein>
<dbReference type="OrthoDB" id="27490at2759"/>
<accession>A0A067ME14</accession>
<feature type="region of interest" description="Disordered" evidence="5">
    <location>
        <begin position="961"/>
        <end position="982"/>
    </location>
</feature>
<evidence type="ECO:0000313" key="7">
    <source>
        <dbReference type="EMBL" id="KDQ12935.1"/>
    </source>
</evidence>
<evidence type="ECO:0000256" key="3">
    <source>
        <dbReference type="ARBA" id="ARBA00022824"/>
    </source>
</evidence>
<sequence length="1011" mass="111323">MDAQSYDRWNATTDDELTAEKVDELLSDVEDDLWVAAACADRLHNDPSVQRVILAKGISRTAGAMRRVKAASRRTIPAAEDGATQNEAEGDKVHLDERDARLLAFRALFQRRMDRVNTYVEMAAQTPSTKEGVSSEPVAAAANDDPWDEGDPWDDDGASGSSGAHAPPTLSTFPFPLRAFLDEDILQFALQLASLVHFGALRILMLRHSTELQPYRFAILEAIPEHAHPSESSNLLPIYDFSLQCETLRKGEPWRDVPDWSESDEARAILRANHVPEVDTPQTHLALSRLDTPLSADDLAVWYRNRAQQIEQSAGLVDVALAYVQHGASQGLPRLDEFGEELSLLARLVYDATGTELDESEDWSMERWQAMDISTIVDAYLKRSTSETIVGDIKRLVMPYLYVLEARCERAGSPDPGLLTRFLYEYILSAPLTLVASIFDASKPTLSLAHRLIQKDEDIARLALACLYGSNSLDQWATMSQIFECLPAWDGVATGDDGAETQTTLISLTNFVTPTTAQTECTPSDLFIFFTPLPAVALSRALDVLDVHLESGEILARWGVPAPLRWFIRGAQDYEQQRAWATRMARRAANNGRNLGDEKEWSSLLTDMLKLASGGQGGIKAAFGLLSKDEVIRIFFSGILSSGQFETAKFLLRTSPVVRSLKPDVIEGLCLTASREFYDNASSGNLHHGEMKLAYECLSVAPSTPKIRKEREFIEATSRICSFNVMSRPGVPILPLEIRMVEDRLSLVARVLSSNEDAYKHTEVILDLVAKLGFKGDIAAEIKAFAMLADSAIQAENFTKAAEICLRMVHKVADLKPSNGGARPAAGVLTSSQEAVEVSWQKCFQLGRQSEYSDVRKKMILLGHALEMCPRENTLDVLAVWRRLEGEYVESQKRGGGMIPDHRDHRGGRSRRRTLGSPALRSHPSSDHLSPATLVGPETAAMAARTLNRVAANFPFSVGSRAQYRNGNNADPPGSTRSAGLDVSSHAKHAFARGVGWLIGVDDEESGHAQS</sequence>
<evidence type="ECO:0000313" key="8">
    <source>
        <dbReference type="Proteomes" id="UP000027195"/>
    </source>
</evidence>
<dbReference type="InParanoid" id="A0A067ME14"/>
<dbReference type="GO" id="GO:0070939">
    <property type="term" value="C:Dsl1/NZR complex"/>
    <property type="evidence" value="ECO:0007669"/>
    <property type="project" value="TreeGrafter"/>
</dbReference>
<feature type="domain" description="Sec39" evidence="6">
    <location>
        <begin position="188"/>
        <end position="887"/>
    </location>
</feature>
<feature type="region of interest" description="Disordered" evidence="5">
    <location>
        <begin position="891"/>
        <end position="933"/>
    </location>
</feature>
<dbReference type="GO" id="GO:0000149">
    <property type="term" value="F:SNARE binding"/>
    <property type="evidence" value="ECO:0007669"/>
    <property type="project" value="TreeGrafter"/>
</dbReference>
<evidence type="ECO:0000259" key="6">
    <source>
        <dbReference type="Pfam" id="PF08314"/>
    </source>
</evidence>
<evidence type="ECO:0000256" key="4">
    <source>
        <dbReference type="ARBA" id="ARBA00022927"/>
    </source>
</evidence>
<name>A0A067ME14_BOTB1</name>
<feature type="region of interest" description="Disordered" evidence="5">
    <location>
        <begin position="70"/>
        <end position="91"/>
    </location>
</feature>